<organism evidence="1 2">
    <name type="scientific">Phytophthora infestans</name>
    <name type="common">Potato late blight agent</name>
    <name type="synonym">Botrytis infestans</name>
    <dbReference type="NCBI Taxonomy" id="4787"/>
    <lineage>
        <taxon>Eukaryota</taxon>
        <taxon>Sar</taxon>
        <taxon>Stramenopiles</taxon>
        <taxon>Oomycota</taxon>
        <taxon>Peronosporomycetes</taxon>
        <taxon>Peronosporales</taxon>
        <taxon>Peronosporaceae</taxon>
        <taxon>Phytophthora</taxon>
    </lineage>
</organism>
<comment type="caution">
    <text evidence="1">The sequence shown here is derived from an EMBL/GenBank/DDBJ whole genome shotgun (WGS) entry which is preliminary data.</text>
</comment>
<sequence>MVGGFAIKINMLLRPATCAVRRAPRVASFASRSNRRAASSILTKLPSQRLPLGVQRCDCAVVFRDLSTTSGRNKDTWVEGHDAGAPTGSNPRMNELIELFKESRMEGHNKRELKQSMELYALLKLRNQPDADTFEVAFGIAQIYDNLLEDGQTATKYYGEAFEILETISTNVTAWGAYMRVTTLAALAVCHENLGQSEEAATYFEDAIGAYEEHCDQASALDADGGKISGSDISLLADLNATAAMVHYHYAGNLLARNYWDEAKTVTKIALGLAENSSMPAEDLQQYIHELWLG</sequence>
<evidence type="ECO:0000313" key="1">
    <source>
        <dbReference type="EMBL" id="KAF4028865.1"/>
    </source>
</evidence>
<dbReference type="Proteomes" id="UP000602510">
    <property type="component" value="Unassembled WGS sequence"/>
</dbReference>
<gene>
    <name evidence="1" type="ORF">GN244_ATG19435</name>
</gene>
<keyword evidence="2" id="KW-1185">Reference proteome</keyword>
<evidence type="ECO:0000313" key="2">
    <source>
        <dbReference type="Proteomes" id="UP000602510"/>
    </source>
</evidence>
<dbReference type="InterPro" id="IPR011990">
    <property type="entry name" value="TPR-like_helical_dom_sf"/>
</dbReference>
<protein>
    <submittedName>
        <fullName evidence="1">Uncharacterized protein</fullName>
    </submittedName>
</protein>
<dbReference type="Gene3D" id="1.25.40.10">
    <property type="entry name" value="Tetratricopeptide repeat domain"/>
    <property type="match status" value="1"/>
</dbReference>
<accession>A0A833WCX5</accession>
<dbReference type="EMBL" id="WSZM01000943">
    <property type="protein sequence ID" value="KAF4028865.1"/>
    <property type="molecule type" value="Genomic_DNA"/>
</dbReference>
<name>A0A833WCX5_PHYIN</name>
<reference evidence="1" key="1">
    <citation type="submission" date="2020-04" db="EMBL/GenBank/DDBJ databases">
        <title>Hybrid Assembly of Korean Phytophthora infestans isolates.</title>
        <authorList>
            <person name="Prokchorchik M."/>
            <person name="Lee Y."/>
            <person name="Seo J."/>
            <person name="Cho J.-H."/>
            <person name="Park Y.-E."/>
            <person name="Jang D.-C."/>
            <person name="Im J.-S."/>
            <person name="Choi J.-G."/>
            <person name="Park H.-J."/>
            <person name="Lee G.-B."/>
            <person name="Lee Y.-G."/>
            <person name="Hong S.-Y."/>
            <person name="Cho K."/>
            <person name="Sohn K.H."/>
        </authorList>
    </citation>
    <scope>NUCLEOTIDE SEQUENCE</scope>
    <source>
        <strain evidence="1">KR_1_A1</strain>
    </source>
</reference>
<dbReference type="AlphaFoldDB" id="A0A833WCX5"/>
<dbReference type="SUPFAM" id="SSF48452">
    <property type="entry name" value="TPR-like"/>
    <property type="match status" value="1"/>
</dbReference>
<proteinExistence type="predicted"/>